<reference evidence="2" key="1">
    <citation type="submission" date="2021-12" db="EMBL/GenBank/DDBJ databases">
        <title>Enterovibrio ZSDZ35 sp. nov. and Enterovibrio ZSDZ42 sp. nov., isolated from coastal seawater in Qingdao.</title>
        <authorList>
            <person name="Zhang P."/>
        </authorList>
    </citation>
    <scope>NUCLEOTIDE SEQUENCE</scope>
    <source>
        <strain evidence="2">ZSDZ42</strain>
    </source>
</reference>
<dbReference type="InterPro" id="IPR051531">
    <property type="entry name" value="N-acetyltransferase"/>
</dbReference>
<dbReference type="RefSeq" id="WP_274165634.1">
    <property type="nucleotide sequence ID" value="NZ_JAJUBC010000020.1"/>
</dbReference>
<sequence length="188" mass="21836">MTMETSRLILRRWKSEDYQPFARLNSDPEVMRYFPSTLSRHESDMQATRLQSLILKRGWGFWAIELKATGQFIGFVGLHYQHEASGIPNAPFVEIGWRLLAEYWGEGYASEAAQQSLHFAFQELGASEVYAFTALQNIPSQRVMLKLGMTNSHQDFDHPQLPKGHELERHCLYRISREQWLESDTTVI</sequence>
<dbReference type="Pfam" id="PF13302">
    <property type="entry name" value="Acetyltransf_3"/>
    <property type="match status" value="1"/>
</dbReference>
<evidence type="ECO:0000259" key="1">
    <source>
        <dbReference type="PROSITE" id="PS51186"/>
    </source>
</evidence>
<dbReference type="EMBL" id="JAJUBC010000020">
    <property type="protein sequence ID" value="MDD1794792.1"/>
    <property type="molecule type" value="Genomic_DNA"/>
</dbReference>
<proteinExistence type="predicted"/>
<gene>
    <name evidence="2" type="ORF">LRP50_16775</name>
</gene>
<dbReference type="PANTHER" id="PTHR43792:SF1">
    <property type="entry name" value="N-ACETYLTRANSFERASE DOMAIN-CONTAINING PROTEIN"/>
    <property type="match status" value="1"/>
</dbReference>
<dbReference type="PANTHER" id="PTHR43792">
    <property type="entry name" value="GNAT FAMILY, PUTATIVE (AFU_ORTHOLOGUE AFUA_3G00765)-RELATED-RELATED"/>
    <property type="match status" value="1"/>
</dbReference>
<dbReference type="Proteomes" id="UP001149400">
    <property type="component" value="Unassembled WGS sequence"/>
</dbReference>
<name>A0ABT5R3E7_9GAMM</name>
<feature type="domain" description="N-acetyltransferase" evidence="1">
    <location>
        <begin position="8"/>
        <end position="168"/>
    </location>
</feature>
<accession>A0ABT5R3E7</accession>
<dbReference type="InterPro" id="IPR000182">
    <property type="entry name" value="GNAT_dom"/>
</dbReference>
<dbReference type="SUPFAM" id="SSF55729">
    <property type="entry name" value="Acyl-CoA N-acyltransferases (Nat)"/>
    <property type="match status" value="1"/>
</dbReference>
<evidence type="ECO:0000313" key="3">
    <source>
        <dbReference type="Proteomes" id="UP001149400"/>
    </source>
</evidence>
<dbReference type="InterPro" id="IPR016181">
    <property type="entry name" value="Acyl_CoA_acyltransferase"/>
</dbReference>
<evidence type="ECO:0000313" key="2">
    <source>
        <dbReference type="EMBL" id="MDD1794792.1"/>
    </source>
</evidence>
<dbReference type="PROSITE" id="PS51186">
    <property type="entry name" value="GNAT"/>
    <property type="match status" value="1"/>
</dbReference>
<keyword evidence="3" id="KW-1185">Reference proteome</keyword>
<protein>
    <submittedName>
        <fullName evidence="2">GNAT family N-acetyltransferase</fullName>
    </submittedName>
</protein>
<organism evidence="2 3">
    <name type="scientific">Enterovibrio gelatinilyticus</name>
    <dbReference type="NCBI Taxonomy" id="2899819"/>
    <lineage>
        <taxon>Bacteria</taxon>
        <taxon>Pseudomonadati</taxon>
        <taxon>Pseudomonadota</taxon>
        <taxon>Gammaproteobacteria</taxon>
        <taxon>Vibrionales</taxon>
        <taxon>Vibrionaceae</taxon>
        <taxon>Enterovibrio</taxon>
    </lineage>
</organism>
<comment type="caution">
    <text evidence="2">The sequence shown here is derived from an EMBL/GenBank/DDBJ whole genome shotgun (WGS) entry which is preliminary data.</text>
</comment>
<dbReference type="Gene3D" id="3.40.630.30">
    <property type="match status" value="1"/>
</dbReference>